<dbReference type="EMBL" id="JALNTZ010000008">
    <property type="protein sequence ID" value="KAJ3643964.1"/>
    <property type="molecule type" value="Genomic_DNA"/>
</dbReference>
<dbReference type="InterPro" id="IPR036116">
    <property type="entry name" value="FN3_sf"/>
</dbReference>
<dbReference type="Pfam" id="PF12796">
    <property type="entry name" value="Ank_2"/>
    <property type="match status" value="1"/>
</dbReference>
<evidence type="ECO:0000313" key="3">
    <source>
        <dbReference type="Proteomes" id="UP001168821"/>
    </source>
</evidence>
<dbReference type="PROSITE" id="PS50297">
    <property type="entry name" value="ANK_REP_REGION"/>
    <property type="match status" value="1"/>
</dbReference>
<dbReference type="GO" id="GO:0005634">
    <property type="term" value="C:nucleus"/>
    <property type="evidence" value="ECO:0007669"/>
    <property type="project" value="TreeGrafter"/>
</dbReference>
<dbReference type="PANTHER" id="PTHR24183">
    <property type="entry name" value="FIBRONECTIN TYPE 3 AND ANKYRIN REPEAT DOMAINS PROTEIN 1"/>
    <property type="match status" value="1"/>
</dbReference>
<dbReference type="PANTHER" id="PTHR24183:SF1">
    <property type="entry name" value="FIBRONECTIN TYPE 3 AND ANKYRIN REPEAT DOMAINS PROTEIN 1"/>
    <property type="match status" value="1"/>
</dbReference>
<reference evidence="2" key="1">
    <citation type="journal article" date="2023" name="G3 (Bethesda)">
        <title>Whole genome assemblies of Zophobas morio and Tenebrio molitor.</title>
        <authorList>
            <person name="Kaur S."/>
            <person name="Stinson S.A."/>
            <person name="diCenzo G.C."/>
        </authorList>
    </citation>
    <scope>NUCLEOTIDE SEQUENCE</scope>
    <source>
        <strain evidence="2">QUZm001</strain>
    </source>
</reference>
<feature type="repeat" description="ANK" evidence="1">
    <location>
        <begin position="186"/>
        <end position="218"/>
    </location>
</feature>
<organism evidence="2 3">
    <name type="scientific">Zophobas morio</name>
    <dbReference type="NCBI Taxonomy" id="2755281"/>
    <lineage>
        <taxon>Eukaryota</taxon>
        <taxon>Metazoa</taxon>
        <taxon>Ecdysozoa</taxon>
        <taxon>Arthropoda</taxon>
        <taxon>Hexapoda</taxon>
        <taxon>Insecta</taxon>
        <taxon>Pterygota</taxon>
        <taxon>Neoptera</taxon>
        <taxon>Endopterygota</taxon>
        <taxon>Coleoptera</taxon>
        <taxon>Polyphaga</taxon>
        <taxon>Cucujiformia</taxon>
        <taxon>Tenebrionidae</taxon>
        <taxon>Zophobas</taxon>
    </lineage>
</organism>
<evidence type="ECO:0008006" key="4">
    <source>
        <dbReference type="Google" id="ProtNLM"/>
    </source>
</evidence>
<dbReference type="Pfam" id="PF00023">
    <property type="entry name" value="Ank"/>
    <property type="match status" value="1"/>
</dbReference>
<dbReference type="Proteomes" id="UP001168821">
    <property type="component" value="Unassembled WGS sequence"/>
</dbReference>
<keyword evidence="1" id="KW-0040">ANK repeat</keyword>
<dbReference type="SMART" id="SM00248">
    <property type="entry name" value="ANK"/>
    <property type="match status" value="3"/>
</dbReference>
<dbReference type="SUPFAM" id="SSF49265">
    <property type="entry name" value="Fibronectin type III"/>
    <property type="match status" value="1"/>
</dbReference>
<dbReference type="Gene3D" id="2.60.40.10">
    <property type="entry name" value="Immunoglobulins"/>
    <property type="match status" value="1"/>
</dbReference>
<proteinExistence type="predicted"/>
<accession>A0AA38HZM1</accession>
<gene>
    <name evidence="2" type="ORF">Zmor_026644</name>
</gene>
<evidence type="ECO:0000256" key="1">
    <source>
        <dbReference type="PROSITE-ProRule" id="PRU00023"/>
    </source>
</evidence>
<dbReference type="GO" id="GO:0042981">
    <property type="term" value="P:regulation of apoptotic process"/>
    <property type="evidence" value="ECO:0007669"/>
    <property type="project" value="TreeGrafter"/>
</dbReference>
<comment type="caution">
    <text evidence="2">The sequence shown here is derived from an EMBL/GenBank/DDBJ whole genome shotgun (WGS) entry which is preliminary data.</text>
</comment>
<evidence type="ECO:0000313" key="2">
    <source>
        <dbReference type="EMBL" id="KAJ3643964.1"/>
    </source>
</evidence>
<name>A0AA38HZM1_9CUCU</name>
<feature type="repeat" description="ANK" evidence="1">
    <location>
        <begin position="153"/>
        <end position="185"/>
    </location>
</feature>
<dbReference type="InterPro" id="IPR036770">
    <property type="entry name" value="Ankyrin_rpt-contain_sf"/>
</dbReference>
<dbReference type="InterPro" id="IPR013783">
    <property type="entry name" value="Ig-like_fold"/>
</dbReference>
<dbReference type="AlphaFoldDB" id="A0AA38HZM1"/>
<dbReference type="Gene3D" id="1.25.40.20">
    <property type="entry name" value="Ankyrin repeat-containing domain"/>
    <property type="match status" value="1"/>
</dbReference>
<feature type="repeat" description="ANK" evidence="1">
    <location>
        <begin position="119"/>
        <end position="151"/>
    </location>
</feature>
<dbReference type="InterPro" id="IPR002110">
    <property type="entry name" value="Ankyrin_rpt"/>
</dbReference>
<dbReference type="PROSITE" id="PS50088">
    <property type="entry name" value="ANK_REPEAT"/>
    <property type="match status" value="3"/>
</dbReference>
<dbReference type="SUPFAM" id="SSF48403">
    <property type="entry name" value="Ankyrin repeat"/>
    <property type="match status" value="1"/>
</dbReference>
<keyword evidence="3" id="KW-1185">Reference proteome</keyword>
<protein>
    <recommendedName>
        <fullName evidence="4">Fibronectin type 3 and ankyrin repeat domains protein 1</fullName>
    </recommendedName>
</protein>
<sequence>MARKPVMINRGQNHVTVSWENVDELQGECVLEVVDELKKWAVVYRGEKKEVRVKGLAPCTCYDFRVKRVDGEWVSFKGATNEGPFLVMHLSRVVKVGKMALVRKIAHARPLLLEVENKEMKTPLRLAVEKNDVQMVGLLITLGANVNTSSLYKKMSLLMSAVSLGHLAVANFLVDKGCNVNTTDINGLNILHYAVDSDNIESVKFALKHCGNVDSKDSNGWTPLLRAGG</sequence>